<evidence type="ECO:0000256" key="3">
    <source>
        <dbReference type="ARBA" id="ARBA00022833"/>
    </source>
</evidence>
<keyword evidence="2" id="KW-0677">Repeat</keyword>
<dbReference type="PROSITE" id="PS50081">
    <property type="entry name" value="ZF_DAG_PE_2"/>
    <property type="match status" value="1"/>
</dbReference>
<name>A0A2S3H3Q2_9POAL</name>
<dbReference type="PANTHER" id="PTHR47841">
    <property type="entry name" value="DIACYLGLYCEROL KINASE THETA-LIKE-RELATED"/>
    <property type="match status" value="1"/>
</dbReference>
<protein>
    <recommendedName>
        <fullName evidence="4">Phorbol-ester/DAG-type domain-containing protein</fullName>
    </recommendedName>
</protein>
<dbReference type="AlphaFoldDB" id="A0A2S3H3Q2"/>
<dbReference type="Gene3D" id="3.30.60.20">
    <property type="match status" value="2"/>
</dbReference>
<dbReference type="InterPro" id="IPR004146">
    <property type="entry name" value="DC1"/>
</dbReference>
<evidence type="ECO:0000256" key="2">
    <source>
        <dbReference type="ARBA" id="ARBA00022737"/>
    </source>
</evidence>
<gene>
    <name evidence="5" type="ORF">PAHAL_2G444000</name>
</gene>
<accession>A0A2S3H3Q2</accession>
<reference evidence="5" key="1">
    <citation type="submission" date="2018-04" db="EMBL/GenBank/DDBJ databases">
        <title>WGS assembly of Panicum hallii.</title>
        <authorList>
            <person name="Lovell J."/>
            <person name="Jenkins J."/>
            <person name="Lowry D."/>
            <person name="Mamidi S."/>
            <person name="Sreedasyam A."/>
            <person name="Weng X."/>
            <person name="Barry K."/>
            <person name="Bonette J."/>
            <person name="Campitelli B."/>
            <person name="Daum C."/>
            <person name="Gordon S."/>
            <person name="Gould B."/>
            <person name="Lipzen A."/>
            <person name="Macqueen A."/>
            <person name="Palacio-Mejia J."/>
            <person name="Plott C."/>
            <person name="Shakirov E."/>
            <person name="Shu S."/>
            <person name="Yoshinaga Y."/>
            <person name="Zane M."/>
            <person name="Rokhsar D."/>
            <person name="Grimwood J."/>
            <person name="Schmutz J."/>
            <person name="Juenger T."/>
        </authorList>
    </citation>
    <scope>NUCLEOTIDE SEQUENCE [LARGE SCALE GENOMIC DNA]</scope>
    <source>
        <strain evidence="5">FIL2</strain>
    </source>
</reference>
<dbReference type="Pfam" id="PF03107">
    <property type="entry name" value="C1_2"/>
    <property type="match status" value="2"/>
</dbReference>
<sequence length="255" mass="27065">MAPSHRRHYFAHPQHPLLRTQYGGDSTHVCDICRSQLAGLAGYRCNACDIDVHEACAVYFKEAVAFFAHPWHSLTLSRIPAAGAGWACDLCEEECAPGSFVYRCARCMFDVHPLCTMLPQTIRSALHPEHDLCMVPSSGHCAACHGDLPVWQYVCGGDCLIRLHIACVSGVLSGDDSLLAGQSSAGAGASQQLGSFASQTASSGYCYSSVAPKPSSSSARVIAKFLLKASFRVAVDAANGDLASPVLNVLEAAFS</sequence>
<dbReference type="InterPro" id="IPR046349">
    <property type="entry name" value="C1-like_sf"/>
</dbReference>
<proteinExistence type="predicted"/>
<evidence type="ECO:0000256" key="1">
    <source>
        <dbReference type="ARBA" id="ARBA00022723"/>
    </source>
</evidence>
<organism evidence="5">
    <name type="scientific">Panicum hallii</name>
    <dbReference type="NCBI Taxonomy" id="206008"/>
    <lineage>
        <taxon>Eukaryota</taxon>
        <taxon>Viridiplantae</taxon>
        <taxon>Streptophyta</taxon>
        <taxon>Embryophyta</taxon>
        <taxon>Tracheophyta</taxon>
        <taxon>Spermatophyta</taxon>
        <taxon>Magnoliopsida</taxon>
        <taxon>Liliopsida</taxon>
        <taxon>Poales</taxon>
        <taxon>Poaceae</taxon>
        <taxon>PACMAD clade</taxon>
        <taxon>Panicoideae</taxon>
        <taxon>Panicodae</taxon>
        <taxon>Paniceae</taxon>
        <taxon>Panicinae</taxon>
        <taxon>Panicum</taxon>
        <taxon>Panicum sect. Panicum</taxon>
    </lineage>
</organism>
<keyword evidence="3" id="KW-0862">Zinc</keyword>
<dbReference type="SUPFAM" id="SSF57889">
    <property type="entry name" value="Cysteine-rich domain"/>
    <property type="match status" value="1"/>
</dbReference>
<dbReference type="InterPro" id="IPR002219">
    <property type="entry name" value="PKC_DAG/PE"/>
</dbReference>
<dbReference type="Proteomes" id="UP000243499">
    <property type="component" value="Chromosome 2"/>
</dbReference>
<keyword evidence="1" id="KW-0479">Metal-binding</keyword>
<dbReference type="PANTHER" id="PTHR47841:SF2">
    <property type="entry name" value="OS07G0609800 PROTEIN"/>
    <property type="match status" value="1"/>
</dbReference>
<feature type="domain" description="Phorbol-ester/DAG-type" evidence="4">
    <location>
        <begin position="14"/>
        <end position="64"/>
    </location>
</feature>
<dbReference type="Gramene" id="PAN14780">
    <property type="protein sequence ID" value="PAN14780"/>
    <property type="gene ID" value="PAHAL_2G444000"/>
</dbReference>
<dbReference type="EMBL" id="CM008047">
    <property type="protein sequence ID" value="PAN14780.1"/>
    <property type="molecule type" value="Genomic_DNA"/>
</dbReference>
<evidence type="ECO:0000259" key="4">
    <source>
        <dbReference type="PROSITE" id="PS50081"/>
    </source>
</evidence>
<dbReference type="GO" id="GO:0046872">
    <property type="term" value="F:metal ion binding"/>
    <property type="evidence" value="ECO:0007669"/>
    <property type="project" value="UniProtKB-KW"/>
</dbReference>
<evidence type="ECO:0000313" key="5">
    <source>
        <dbReference type="EMBL" id="PAN14780.1"/>
    </source>
</evidence>